<dbReference type="EMBL" id="LAZR01002511">
    <property type="protein sequence ID" value="KKN29092.1"/>
    <property type="molecule type" value="Genomic_DNA"/>
</dbReference>
<comment type="caution">
    <text evidence="1">The sequence shown here is derived from an EMBL/GenBank/DDBJ whole genome shotgun (WGS) entry which is preliminary data.</text>
</comment>
<gene>
    <name evidence="1" type="ORF">LCGC14_0847600</name>
</gene>
<evidence type="ECO:0000313" key="1">
    <source>
        <dbReference type="EMBL" id="KKN29092.1"/>
    </source>
</evidence>
<protein>
    <submittedName>
        <fullName evidence="1">Uncharacterized protein</fullName>
    </submittedName>
</protein>
<dbReference type="AlphaFoldDB" id="A0A0F9PWJ3"/>
<organism evidence="1">
    <name type="scientific">marine sediment metagenome</name>
    <dbReference type="NCBI Taxonomy" id="412755"/>
    <lineage>
        <taxon>unclassified sequences</taxon>
        <taxon>metagenomes</taxon>
        <taxon>ecological metagenomes</taxon>
    </lineage>
</organism>
<name>A0A0F9PWJ3_9ZZZZ</name>
<proteinExistence type="predicted"/>
<reference evidence="1" key="1">
    <citation type="journal article" date="2015" name="Nature">
        <title>Complex archaea that bridge the gap between prokaryotes and eukaryotes.</title>
        <authorList>
            <person name="Spang A."/>
            <person name="Saw J.H."/>
            <person name="Jorgensen S.L."/>
            <person name="Zaremba-Niedzwiedzka K."/>
            <person name="Martijn J."/>
            <person name="Lind A.E."/>
            <person name="van Eijk R."/>
            <person name="Schleper C."/>
            <person name="Guy L."/>
            <person name="Ettema T.J."/>
        </authorList>
    </citation>
    <scope>NUCLEOTIDE SEQUENCE</scope>
</reference>
<sequence>MNERINIKVGPEFGELHAHLSRYGDSKGERFKVLASIGSIVEDSGMDLRVGVTHDYGKGSSDWNGRVTVRLSSAYQELRSKILETGQSKAGRLKLLANLGLLAMRGNVVPARACEEKRLQQANEDGGSTFDITRLDLAEGMFGESDTDWR</sequence>
<accession>A0A0F9PWJ3</accession>